<dbReference type="OrthoDB" id="7915284at2"/>
<name>A0A317FI00_9PROT</name>
<dbReference type="PROSITE" id="PS50928">
    <property type="entry name" value="ABC_TM1"/>
    <property type="match status" value="1"/>
</dbReference>
<comment type="subcellular location">
    <subcellularLocation>
        <location evidence="1 8">Cell membrane</location>
        <topology evidence="1 8">Multi-pass membrane protein</topology>
    </subcellularLocation>
</comment>
<reference evidence="11" key="1">
    <citation type="submission" date="2018-05" db="EMBL/GenBank/DDBJ databases">
        <authorList>
            <person name="Du Z."/>
            <person name="Wang X."/>
        </authorList>
    </citation>
    <scope>NUCLEOTIDE SEQUENCE [LARGE SCALE GENOMIC DNA]</scope>
    <source>
        <strain evidence="11">CQN31</strain>
    </source>
</reference>
<comment type="caution">
    <text evidence="10">The sequence shown here is derived from an EMBL/GenBank/DDBJ whole genome shotgun (WGS) entry which is preliminary data.</text>
</comment>
<feature type="transmembrane region" description="Helical" evidence="8">
    <location>
        <begin position="205"/>
        <end position="230"/>
    </location>
</feature>
<keyword evidence="3 8" id="KW-0813">Transport</keyword>
<dbReference type="Proteomes" id="UP000245765">
    <property type="component" value="Unassembled WGS sequence"/>
</dbReference>
<dbReference type="InterPro" id="IPR000515">
    <property type="entry name" value="MetI-like"/>
</dbReference>
<comment type="similarity">
    <text evidence="2">Belongs to the binding-protein-dependent transport system permease family. CysTW subfamily.</text>
</comment>
<dbReference type="PANTHER" id="PTHR42929:SF5">
    <property type="entry name" value="ABC TRANSPORTER PERMEASE PROTEIN"/>
    <property type="match status" value="1"/>
</dbReference>
<evidence type="ECO:0000256" key="2">
    <source>
        <dbReference type="ARBA" id="ARBA00007069"/>
    </source>
</evidence>
<dbReference type="AlphaFoldDB" id="A0A317FI00"/>
<feature type="domain" description="ABC transmembrane type-1" evidence="9">
    <location>
        <begin position="71"/>
        <end position="278"/>
    </location>
</feature>
<evidence type="ECO:0000256" key="1">
    <source>
        <dbReference type="ARBA" id="ARBA00004651"/>
    </source>
</evidence>
<gene>
    <name evidence="10" type="ORF">DFH01_05535</name>
</gene>
<keyword evidence="7 8" id="KW-0472">Membrane</keyword>
<accession>A0A317FI00</accession>
<dbReference type="GO" id="GO:0055085">
    <property type="term" value="P:transmembrane transport"/>
    <property type="evidence" value="ECO:0007669"/>
    <property type="project" value="InterPro"/>
</dbReference>
<evidence type="ECO:0000256" key="8">
    <source>
        <dbReference type="RuleBase" id="RU363032"/>
    </source>
</evidence>
<dbReference type="InterPro" id="IPR035906">
    <property type="entry name" value="MetI-like_sf"/>
</dbReference>
<feature type="transmembrane region" description="Helical" evidence="8">
    <location>
        <begin position="21"/>
        <end position="42"/>
    </location>
</feature>
<organism evidence="10 11">
    <name type="scientific">Falsiroseomonas bella</name>
    <dbReference type="NCBI Taxonomy" id="2184016"/>
    <lineage>
        <taxon>Bacteria</taxon>
        <taxon>Pseudomonadati</taxon>
        <taxon>Pseudomonadota</taxon>
        <taxon>Alphaproteobacteria</taxon>
        <taxon>Acetobacterales</taxon>
        <taxon>Roseomonadaceae</taxon>
        <taxon>Falsiroseomonas</taxon>
    </lineage>
</organism>
<feature type="transmembrane region" description="Helical" evidence="8">
    <location>
        <begin position="77"/>
        <end position="98"/>
    </location>
</feature>
<dbReference type="SUPFAM" id="SSF161098">
    <property type="entry name" value="MetI-like"/>
    <property type="match status" value="1"/>
</dbReference>
<feature type="transmembrane region" description="Helical" evidence="8">
    <location>
        <begin position="159"/>
        <end position="180"/>
    </location>
</feature>
<keyword evidence="4" id="KW-1003">Cell membrane</keyword>
<evidence type="ECO:0000256" key="3">
    <source>
        <dbReference type="ARBA" id="ARBA00022448"/>
    </source>
</evidence>
<feature type="transmembrane region" description="Helical" evidence="8">
    <location>
        <begin position="105"/>
        <end position="129"/>
    </location>
</feature>
<protein>
    <submittedName>
        <fullName evidence="10">ABC transporter permease</fullName>
    </submittedName>
</protein>
<evidence type="ECO:0000256" key="7">
    <source>
        <dbReference type="ARBA" id="ARBA00023136"/>
    </source>
</evidence>
<evidence type="ECO:0000313" key="11">
    <source>
        <dbReference type="Proteomes" id="UP000245765"/>
    </source>
</evidence>
<dbReference type="GO" id="GO:0005886">
    <property type="term" value="C:plasma membrane"/>
    <property type="evidence" value="ECO:0007669"/>
    <property type="project" value="UniProtKB-SubCell"/>
</dbReference>
<proteinExistence type="inferred from homology"/>
<evidence type="ECO:0000259" key="9">
    <source>
        <dbReference type="PROSITE" id="PS50928"/>
    </source>
</evidence>
<evidence type="ECO:0000256" key="4">
    <source>
        <dbReference type="ARBA" id="ARBA00022475"/>
    </source>
</evidence>
<feature type="transmembrane region" description="Helical" evidence="8">
    <location>
        <begin position="257"/>
        <end position="277"/>
    </location>
</feature>
<dbReference type="PANTHER" id="PTHR42929">
    <property type="entry name" value="INNER MEMBRANE ABC TRANSPORTER PERMEASE PROTEIN YDCU-RELATED-RELATED"/>
    <property type="match status" value="1"/>
</dbReference>
<evidence type="ECO:0000256" key="6">
    <source>
        <dbReference type="ARBA" id="ARBA00022989"/>
    </source>
</evidence>
<sequence length="293" mass="32273">MPRPFPGVRPIGKPFWLMLPGVAWLLVFGLAPVAFMVAVSFWRSSIFGTTPDFVFDSYARIIEEPLYLDLIVKTLRMAALTTLLSLLVSYPLAWFLATRRGAWKAVWLVAVFVPFWISYVVRTFVWLPILGRNGLINQSLMALGITDAPVEWLLYNEGAVYVGLVYVYTLFMTLPIYLALGRIDPKLLEAAADLGARPWQTFRHVVLPLSWPGVLSGCIMVFLLAVSAYVTPRLLGGTSGIMLGNMIASQFLSNNNWAMGAALSVTLVGIVGALLLVTGRWIGIAEVFTGGKK</sequence>
<evidence type="ECO:0000256" key="5">
    <source>
        <dbReference type="ARBA" id="ARBA00022692"/>
    </source>
</evidence>
<keyword evidence="11" id="KW-1185">Reference proteome</keyword>
<dbReference type="Pfam" id="PF00528">
    <property type="entry name" value="BPD_transp_1"/>
    <property type="match status" value="1"/>
</dbReference>
<evidence type="ECO:0000313" key="10">
    <source>
        <dbReference type="EMBL" id="PWS38721.1"/>
    </source>
</evidence>
<keyword evidence="6 8" id="KW-1133">Transmembrane helix</keyword>
<keyword evidence="5 8" id="KW-0812">Transmembrane</keyword>
<dbReference type="RefSeq" id="WP_109869342.1">
    <property type="nucleotide sequence ID" value="NZ_QGNA01000001.1"/>
</dbReference>
<dbReference type="Gene3D" id="1.10.3720.10">
    <property type="entry name" value="MetI-like"/>
    <property type="match status" value="1"/>
</dbReference>
<dbReference type="EMBL" id="QGNA01000001">
    <property type="protein sequence ID" value="PWS38721.1"/>
    <property type="molecule type" value="Genomic_DNA"/>
</dbReference>
<dbReference type="CDD" id="cd06261">
    <property type="entry name" value="TM_PBP2"/>
    <property type="match status" value="1"/>
</dbReference>